<evidence type="ECO:0000259" key="11">
    <source>
        <dbReference type="Pfam" id="PF02880"/>
    </source>
</evidence>
<dbReference type="SUPFAM" id="SSF53738">
    <property type="entry name" value="Phosphoglucomutase, first 3 domains"/>
    <property type="match status" value="3"/>
</dbReference>
<dbReference type="Pfam" id="PF02878">
    <property type="entry name" value="PGM_PMM_I"/>
    <property type="match status" value="1"/>
</dbReference>
<dbReference type="Proteomes" id="UP001428774">
    <property type="component" value="Unassembled WGS sequence"/>
</dbReference>
<dbReference type="InterPro" id="IPR005843">
    <property type="entry name" value="A-D-PHexomutase_C"/>
</dbReference>
<evidence type="ECO:0000313" key="13">
    <source>
        <dbReference type="Proteomes" id="UP001428774"/>
    </source>
</evidence>
<dbReference type="Pfam" id="PF02879">
    <property type="entry name" value="PGM_PMM_II"/>
    <property type="match status" value="1"/>
</dbReference>
<evidence type="ECO:0000256" key="3">
    <source>
        <dbReference type="ARBA" id="ARBA00022553"/>
    </source>
</evidence>
<comment type="caution">
    <text evidence="12">The sequence shown here is derived from an EMBL/GenBank/DDBJ whole genome shotgun (WGS) entry which is preliminary data.</text>
</comment>
<evidence type="ECO:0000256" key="6">
    <source>
        <dbReference type="ARBA" id="ARBA00023235"/>
    </source>
</evidence>
<dbReference type="InterPro" id="IPR005845">
    <property type="entry name" value="A-D-PHexomutase_a/b/a-II"/>
</dbReference>
<reference evidence="12 13" key="1">
    <citation type="submission" date="2024-05" db="EMBL/GenBank/DDBJ databases">
        <title>Genome sequence of Ponticoccus litoralis KCCM 90028.</title>
        <authorList>
            <person name="Kim J.M."/>
            <person name="Lee J.K."/>
            <person name="Choi B.J."/>
            <person name="Bayburt H."/>
            <person name="Baek J.H."/>
            <person name="Jeon C.O."/>
        </authorList>
    </citation>
    <scope>NUCLEOTIDE SEQUENCE [LARGE SCALE GENOMIC DNA]</scope>
    <source>
        <strain evidence="12 13">KCCM 90028</strain>
    </source>
</reference>
<dbReference type="GO" id="GO:0006048">
    <property type="term" value="P:UDP-N-acetylglucosamine biosynthetic process"/>
    <property type="evidence" value="ECO:0007669"/>
    <property type="project" value="TreeGrafter"/>
</dbReference>
<dbReference type="InterPro" id="IPR005846">
    <property type="entry name" value="A-D-PHexomutase_a/b/a-III"/>
</dbReference>
<feature type="domain" description="Alpha-D-phosphohexomutase alpha/beta/alpha" evidence="9">
    <location>
        <begin position="4"/>
        <end position="125"/>
    </location>
</feature>
<dbReference type="PROSITE" id="PS00710">
    <property type="entry name" value="PGM_PMM"/>
    <property type="match status" value="1"/>
</dbReference>
<feature type="domain" description="Alpha-D-phosphohexomutase alpha/beta/alpha" evidence="11">
    <location>
        <begin position="247"/>
        <end position="363"/>
    </location>
</feature>
<keyword evidence="3" id="KW-0597">Phosphoprotein</keyword>
<dbReference type="PANTHER" id="PTHR42946:SF1">
    <property type="entry name" value="PHOSPHOGLUCOMUTASE (ALPHA-D-GLUCOSE-1,6-BISPHOSPHATE-DEPENDENT)"/>
    <property type="match status" value="1"/>
</dbReference>
<dbReference type="GO" id="GO:0005829">
    <property type="term" value="C:cytosol"/>
    <property type="evidence" value="ECO:0007669"/>
    <property type="project" value="TreeGrafter"/>
</dbReference>
<feature type="domain" description="Alpha-D-phosphohexomutase alpha/beta/alpha" evidence="10">
    <location>
        <begin position="146"/>
        <end position="241"/>
    </location>
</feature>
<dbReference type="RefSeq" id="WP_347166469.1">
    <property type="nucleotide sequence ID" value="NZ_JBDNCH010000002.1"/>
</dbReference>
<evidence type="ECO:0000259" key="9">
    <source>
        <dbReference type="Pfam" id="PF02878"/>
    </source>
</evidence>
<evidence type="ECO:0000256" key="2">
    <source>
        <dbReference type="ARBA" id="ARBA00010231"/>
    </source>
</evidence>
<proteinExistence type="inferred from homology"/>
<evidence type="ECO:0000256" key="1">
    <source>
        <dbReference type="ARBA" id="ARBA00001946"/>
    </source>
</evidence>
<gene>
    <name evidence="12" type="ORF">ABFB10_10385</name>
</gene>
<keyword evidence="5 7" id="KW-0460">Magnesium</keyword>
<dbReference type="InterPro" id="IPR016055">
    <property type="entry name" value="A-D-PHexomutase_a/b/a-I/II/III"/>
</dbReference>
<dbReference type="PANTHER" id="PTHR42946">
    <property type="entry name" value="PHOSPHOHEXOSE MUTASE"/>
    <property type="match status" value="1"/>
</dbReference>
<protein>
    <submittedName>
        <fullName evidence="12">Phosphomannomutase</fullName>
    </submittedName>
</protein>
<evidence type="ECO:0000256" key="4">
    <source>
        <dbReference type="ARBA" id="ARBA00022723"/>
    </source>
</evidence>
<comment type="cofactor">
    <cofactor evidence="1">
        <name>Mg(2+)</name>
        <dbReference type="ChEBI" id="CHEBI:18420"/>
    </cofactor>
</comment>
<dbReference type="Gene3D" id="3.40.120.10">
    <property type="entry name" value="Alpha-D-Glucose-1,6-Bisphosphate, subunit A, domain 3"/>
    <property type="match status" value="3"/>
</dbReference>
<keyword evidence="6" id="KW-0413">Isomerase</keyword>
<evidence type="ECO:0000313" key="12">
    <source>
        <dbReference type="EMBL" id="MEN9061388.1"/>
    </source>
</evidence>
<dbReference type="Gene3D" id="3.30.310.50">
    <property type="entry name" value="Alpha-D-phosphohexomutase, C-terminal domain"/>
    <property type="match status" value="1"/>
</dbReference>
<accession>A0AAW9SRR9</accession>
<feature type="domain" description="Alpha-D-phosphohexomutase C-terminal" evidence="8">
    <location>
        <begin position="393"/>
        <end position="449"/>
    </location>
</feature>
<dbReference type="Pfam" id="PF00408">
    <property type="entry name" value="PGM_PMM_IV"/>
    <property type="match status" value="1"/>
</dbReference>
<dbReference type="GO" id="GO:0009252">
    <property type="term" value="P:peptidoglycan biosynthetic process"/>
    <property type="evidence" value="ECO:0007669"/>
    <property type="project" value="TreeGrafter"/>
</dbReference>
<dbReference type="SUPFAM" id="SSF55957">
    <property type="entry name" value="Phosphoglucomutase, C-terminal domain"/>
    <property type="match status" value="1"/>
</dbReference>
<evidence type="ECO:0000259" key="8">
    <source>
        <dbReference type="Pfam" id="PF00408"/>
    </source>
</evidence>
<comment type="similarity">
    <text evidence="2 7">Belongs to the phosphohexose mutase family.</text>
</comment>
<dbReference type="InterPro" id="IPR036900">
    <property type="entry name" value="A-D-PHexomutase_C_sf"/>
</dbReference>
<dbReference type="AlphaFoldDB" id="A0AAW9SRR9"/>
<dbReference type="InterPro" id="IPR050060">
    <property type="entry name" value="Phosphoglucosamine_mutase"/>
</dbReference>
<dbReference type="InterPro" id="IPR005844">
    <property type="entry name" value="A-D-PHexomutase_a/b/a-I"/>
</dbReference>
<keyword evidence="13" id="KW-1185">Reference proteome</keyword>
<dbReference type="InterPro" id="IPR016066">
    <property type="entry name" value="A-D-PHexomutase_CS"/>
</dbReference>
<sequence>MAPKFGTSGLRGLVTELTAPLVRDYVTAFLTACPHGGAVHVGRDLRPSSPQIAGWVIDAVRAMGLTAVDCGAVPTPALALSSMAEGAAAIMVTGSHIPADRNGLKFYVPGGEILKEDEARINAALGQTPPEAPLGAAETRDAAAGYLARYTGGFAADTLAGRTVGVYQHSSVARDLMVAVVEALGGRAVPIARSDTFIPVDTEALDPDTQALFAGWFAEHALDVLISTDGDGDRPMVVDNARRVVPGDVLGTLTARHLGAGVVCTPVSSNSMVADPVFGLRVERTRIGSPFVIAAMEAARAAEPDAKVVGYEANGGFLLGFDTGALTPLMTRDCLLPILAPLAAAKAAGTTLAALIDALPPRFTAADRIAGIATERAQAFIADLTENSAARAAFFTGCGAEVALDLTDGLRVTFEGGAVLHLRPSGNAPEFRCYAEADSRETAATLVTRTLASLRARLG</sequence>
<dbReference type="EMBL" id="JBDNCH010000002">
    <property type="protein sequence ID" value="MEN9061388.1"/>
    <property type="molecule type" value="Genomic_DNA"/>
</dbReference>
<dbReference type="GO" id="GO:0004615">
    <property type="term" value="F:phosphomannomutase activity"/>
    <property type="evidence" value="ECO:0007669"/>
    <property type="project" value="TreeGrafter"/>
</dbReference>
<dbReference type="GO" id="GO:0000287">
    <property type="term" value="F:magnesium ion binding"/>
    <property type="evidence" value="ECO:0007669"/>
    <property type="project" value="InterPro"/>
</dbReference>
<evidence type="ECO:0000259" key="10">
    <source>
        <dbReference type="Pfam" id="PF02879"/>
    </source>
</evidence>
<organism evidence="12 13">
    <name type="scientific">Ponticoccus litoralis</name>
    <dbReference type="NCBI Taxonomy" id="422297"/>
    <lineage>
        <taxon>Bacteria</taxon>
        <taxon>Pseudomonadati</taxon>
        <taxon>Pseudomonadota</taxon>
        <taxon>Alphaproteobacteria</taxon>
        <taxon>Rhodobacterales</taxon>
        <taxon>Roseobacteraceae</taxon>
        <taxon>Ponticoccus</taxon>
    </lineage>
</organism>
<evidence type="ECO:0000256" key="7">
    <source>
        <dbReference type="RuleBase" id="RU004326"/>
    </source>
</evidence>
<dbReference type="GO" id="GO:0008966">
    <property type="term" value="F:phosphoglucosamine mutase activity"/>
    <property type="evidence" value="ECO:0007669"/>
    <property type="project" value="TreeGrafter"/>
</dbReference>
<dbReference type="Pfam" id="PF02880">
    <property type="entry name" value="PGM_PMM_III"/>
    <property type="match status" value="1"/>
</dbReference>
<evidence type="ECO:0000256" key="5">
    <source>
        <dbReference type="ARBA" id="ARBA00022842"/>
    </source>
</evidence>
<keyword evidence="4 7" id="KW-0479">Metal-binding</keyword>
<dbReference type="GO" id="GO:0005975">
    <property type="term" value="P:carbohydrate metabolic process"/>
    <property type="evidence" value="ECO:0007669"/>
    <property type="project" value="InterPro"/>
</dbReference>
<dbReference type="CDD" id="cd03088">
    <property type="entry name" value="ManB"/>
    <property type="match status" value="1"/>
</dbReference>
<name>A0AAW9SRR9_9RHOB</name>